<feature type="signal peptide" evidence="2">
    <location>
        <begin position="1"/>
        <end position="19"/>
    </location>
</feature>
<proteinExistence type="predicted"/>
<name>A0A3N1P561_9GAMM</name>
<gene>
    <name evidence="3" type="ORF">EDC38_2488</name>
</gene>
<dbReference type="PROSITE" id="PS51257">
    <property type="entry name" value="PROKAR_LIPOPROTEIN"/>
    <property type="match status" value="1"/>
</dbReference>
<feature type="compositionally biased region" description="Acidic residues" evidence="1">
    <location>
        <begin position="32"/>
        <end position="44"/>
    </location>
</feature>
<reference evidence="3 4" key="1">
    <citation type="submission" date="2018-11" db="EMBL/GenBank/DDBJ databases">
        <title>Genomic Encyclopedia of Type Strains, Phase IV (KMG-IV): sequencing the most valuable type-strain genomes for metagenomic binning, comparative biology and taxonomic classification.</title>
        <authorList>
            <person name="Goeker M."/>
        </authorList>
    </citation>
    <scope>NUCLEOTIDE SEQUENCE [LARGE SCALE GENOMIC DNA]</scope>
    <source>
        <strain evidence="3 4">DSM 16974</strain>
    </source>
</reference>
<comment type="caution">
    <text evidence="3">The sequence shown here is derived from an EMBL/GenBank/DDBJ whole genome shotgun (WGS) entry which is preliminary data.</text>
</comment>
<feature type="region of interest" description="Disordered" evidence="1">
    <location>
        <begin position="22"/>
        <end position="45"/>
    </location>
</feature>
<protein>
    <submittedName>
        <fullName evidence="3">Uncharacterized protein</fullName>
    </submittedName>
</protein>
<keyword evidence="2" id="KW-0732">Signal</keyword>
<dbReference type="Proteomes" id="UP000273643">
    <property type="component" value="Unassembled WGS sequence"/>
</dbReference>
<keyword evidence="4" id="KW-1185">Reference proteome</keyword>
<organism evidence="3 4">
    <name type="scientific">Marinimicrobium koreense</name>
    <dbReference type="NCBI Taxonomy" id="306545"/>
    <lineage>
        <taxon>Bacteria</taxon>
        <taxon>Pseudomonadati</taxon>
        <taxon>Pseudomonadota</taxon>
        <taxon>Gammaproteobacteria</taxon>
        <taxon>Cellvibrionales</taxon>
        <taxon>Cellvibrionaceae</taxon>
        <taxon>Marinimicrobium</taxon>
    </lineage>
</organism>
<dbReference type="RefSeq" id="WP_123638777.1">
    <property type="nucleotide sequence ID" value="NZ_RJUK01000001.1"/>
</dbReference>
<evidence type="ECO:0000256" key="2">
    <source>
        <dbReference type="SAM" id="SignalP"/>
    </source>
</evidence>
<feature type="chain" id="PRO_5018082769" evidence="2">
    <location>
        <begin position="20"/>
        <end position="698"/>
    </location>
</feature>
<accession>A0A3N1P561</accession>
<evidence type="ECO:0000313" key="3">
    <source>
        <dbReference type="EMBL" id="ROQ21860.1"/>
    </source>
</evidence>
<evidence type="ECO:0000313" key="4">
    <source>
        <dbReference type="Proteomes" id="UP000273643"/>
    </source>
</evidence>
<sequence>MKLKLLAALMLGSTLVACGGSSGGGGGGGGNDDPDDIPQDDPPEEGTQIEIQAETLPLVENFEATSTLDFFSDSYKALNTPASNTIVDEDGNESTLTDPHPSFYYPTCCLWAEDPDTGEVSIGEVDPESTSWMAGNGYLALIDSARMSIGQILSDLTDENANDRKSDTSDGAEGATAELGSWGELDLSEPYRVSFCLNDNGPWGSGFSNLELYVDNNSGGRQADSLWSTASLLLREEIGTFQAGNRVVVDVPGDAYMMDNEGNRVGDTIAVIPALDGDSMPVGTSTSYLQLRVSSGGYAVISNLVVEHQAGDAVEYATCEVNEEYVQPPQFEGVAFEGLPLSVNLDMTFEEFFGEENEIFLAFPDDLTKPFYNPRAGSSRMYVANNAITWGDGRFYVGHDEGTGLEAVGGIDLSQPYTVSFTVNKANDAGGNFMIYVNNTESGTGSAEDGWNSVHEDATTIYSATLDTLTDGQEVVIESDVGTATSFFQFRCDSGCGQPEGPDSELGITLSDIVIQYQDSNGGDAGLINEAFEGITSEDFYSTEYRHVSTDASTSFYYETGGTTAVVDGVLSFDSSRITAGDRTRAATTSETTEPQGDMDLSQPFRIQFDVVAVNTVPVEEDATANFFVYLDNNTTSSSNSLHDFDSRIVNVDSRTYEAGQTYVYEITENLGTTESFLQFRCESGCAIDIDNLIVEPM</sequence>
<dbReference type="AlphaFoldDB" id="A0A3N1P561"/>
<feature type="compositionally biased region" description="Gly residues" evidence="1">
    <location>
        <begin position="22"/>
        <end position="31"/>
    </location>
</feature>
<evidence type="ECO:0000256" key="1">
    <source>
        <dbReference type="SAM" id="MobiDB-lite"/>
    </source>
</evidence>
<dbReference type="EMBL" id="RJUK01000001">
    <property type="protein sequence ID" value="ROQ21860.1"/>
    <property type="molecule type" value="Genomic_DNA"/>
</dbReference>
<dbReference type="OrthoDB" id="5701256at2"/>